<evidence type="ECO:0000256" key="1">
    <source>
        <dbReference type="ARBA" id="ARBA00009053"/>
    </source>
</evidence>
<dbReference type="Pfam" id="PF00808">
    <property type="entry name" value="CBFD_NFYB_HMF"/>
    <property type="match status" value="1"/>
</dbReference>
<proteinExistence type="inferred from homology"/>
<gene>
    <name evidence="5" type="ORF">M5K25_000550</name>
</gene>
<protein>
    <recommendedName>
        <fullName evidence="4">Transcription factor CBF/NF-Y/archaeal histone domain-containing protein</fullName>
    </recommendedName>
</protein>
<dbReference type="PANTHER" id="PTHR11064">
    <property type="entry name" value="CCAAT-BINDING TRANSCRIPTION FACTOR-RELATED"/>
    <property type="match status" value="1"/>
</dbReference>
<feature type="domain" description="Transcription factor CBF/NF-Y/archaeal histone" evidence="4">
    <location>
        <begin position="1"/>
        <end position="39"/>
    </location>
</feature>
<keyword evidence="6" id="KW-1185">Reference proteome</keyword>
<evidence type="ECO:0000313" key="5">
    <source>
        <dbReference type="EMBL" id="KAL0928642.1"/>
    </source>
</evidence>
<dbReference type="Proteomes" id="UP001552299">
    <property type="component" value="Unassembled WGS sequence"/>
</dbReference>
<name>A0ABD0W8Q3_DENTH</name>
<accession>A0ABD0W8Q3</accession>
<evidence type="ECO:0000259" key="4">
    <source>
        <dbReference type="Pfam" id="PF00808"/>
    </source>
</evidence>
<comment type="similarity">
    <text evidence="1">Belongs to the NFYB/HAP3 subunit family.</text>
</comment>
<sequence length="104" mass="12003">MKLALPPNAKVSKEAKKPCKTCASEFICFITGEASVKCRTNSIWGRYMSCHEITWLDEYAIATKRYLQKYREHYGKPEALKNTTPIQIDVRDQLSVYSRSNQHS</sequence>
<reference evidence="5 6" key="1">
    <citation type="journal article" date="2024" name="Plant Biotechnol. J.">
        <title>Dendrobium thyrsiflorum genome and its molecular insights into genes involved in important horticultural traits.</title>
        <authorList>
            <person name="Chen B."/>
            <person name="Wang J.Y."/>
            <person name="Zheng P.J."/>
            <person name="Li K.L."/>
            <person name="Liang Y.M."/>
            <person name="Chen X.F."/>
            <person name="Zhang C."/>
            <person name="Zhao X."/>
            <person name="He X."/>
            <person name="Zhang G.Q."/>
            <person name="Liu Z.J."/>
            <person name="Xu Q."/>
        </authorList>
    </citation>
    <scope>NUCLEOTIDE SEQUENCE [LARGE SCALE GENOMIC DNA]</scope>
    <source>
        <strain evidence="5">GZMU011</strain>
    </source>
</reference>
<organism evidence="5 6">
    <name type="scientific">Dendrobium thyrsiflorum</name>
    <name type="common">Pinecone-like raceme dendrobium</name>
    <name type="synonym">Orchid</name>
    <dbReference type="NCBI Taxonomy" id="117978"/>
    <lineage>
        <taxon>Eukaryota</taxon>
        <taxon>Viridiplantae</taxon>
        <taxon>Streptophyta</taxon>
        <taxon>Embryophyta</taxon>
        <taxon>Tracheophyta</taxon>
        <taxon>Spermatophyta</taxon>
        <taxon>Magnoliopsida</taxon>
        <taxon>Liliopsida</taxon>
        <taxon>Asparagales</taxon>
        <taxon>Orchidaceae</taxon>
        <taxon>Epidendroideae</taxon>
        <taxon>Malaxideae</taxon>
        <taxon>Dendrobiinae</taxon>
        <taxon>Dendrobium</taxon>
    </lineage>
</organism>
<comment type="caution">
    <text evidence="5">The sequence shown here is derived from an EMBL/GenBank/DDBJ whole genome shotgun (WGS) entry which is preliminary data.</text>
</comment>
<dbReference type="InterPro" id="IPR003958">
    <property type="entry name" value="CBFA_NFYB_domain"/>
</dbReference>
<dbReference type="PANTHER" id="PTHR11064:SF149">
    <property type="entry name" value="OS01G0935100 PROTEIN"/>
    <property type="match status" value="1"/>
</dbReference>
<keyword evidence="3" id="KW-0804">Transcription</keyword>
<evidence type="ECO:0000256" key="2">
    <source>
        <dbReference type="ARBA" id="ARBA00023015"/>
    </source>
</evidence>
<dbReference type="Gene3D" id="1.10.20.10">
    <property type="entry name" value="Histone, subunit A"/>
    <property type="match status" value="1"/>
</dbReference>
<dbReference type="EMBL" id="JANQDX010000001">
    <property type="protein sequence ID" value="KAL0928642.1"/>
    <property type="molecule type" value="Genomic_DNA"/>
</dbReference>
<dbReference type="AlphaFoldDB" id="A0ABD0W8Q3"/>
<keyword evidence="2" id="KW-0805">Transcription regulation</keyword>
<evidence type="ECO:0000313" key="6">
    <source>
        <dbReference type="Proteomes" id="UP001552299"/>
    </source>
</evidence>
<evidence type="ECO:0000256" key="3">
    <source>
        <dbReference type="ARBA" id="ARBA00023163"/>
    </source>
</evidence>
<dbReference type="InterPro" id="IPR009072">
    <property type="entry name" value="Histone-fold"/>
</dbReference>
<dbReference type="SUPFAM" id="SSF47113">
    <property type="entry name" value="Histone-fold"/>
    <property type="match status" value="1"/>
</dbReference>
<dbReference type="InterPro" id="IPR027113">
    <property type="entry name" value="Transc_fact_NFYB/HAP3"/>
</dbReference>